<feature type="region of interest" description="Disordered" evidence="4">
    <location>
        <begin position="501"/>
        <end position="527"/>
    </location>
</feature>
<feature type="compositionally biased region" description="Polar residues" evidence="4">
    <location>
        <begin position="71"/>
        <end position="93"/>
    </location>
</feature>
<dbReference type="SUPFAM" id="SSF50242">
    <property type="entry name" value="TIMP-like"/>
    <property type="match status" value="1"/>
</dbReference>
<evidence type="ECO:0000256" key="1">
    <source>
        <dbReference type="ARBA" id="ARBA00004613"/>
    </source>
</evidence>
<evidence type="ECO:0000256" key="3">
    <source>
        <dbReference type="ARBA" id="ARBA00023157"/>
    </source>
</evidence>
<dbReference type="EMBL" id="MU826845">
    <property type="protein sequence ID" value="KAJ7371557.1"/>
    <property type="molecule type" value="Genomic_DNA"/>
</dbReference>
<evidence type="ECO:0000313" key="7">
    <source>
        <dbReference type="Proteomes" id="UP001163046"/>
    </source>
</evidence>
<comment type="subcellular location">
    <subcellularLocation>
        <location evidence="1">Secreted</location>
    </subcellularLocation>
</comment>
<dbReference type="OrthoDB" id="5984913at2759"/>
<feature type="compositionally biased region" description="Basic and acidic residues" evidence="4">
    <location>
        <begin position="56"/>
        <end position="67"/>
    </location>
</feature>
<dbReference type="InterPro" id="IPR018933">
    <property type="entry name" value="Netrin_module_non-TIMP"/>
</dbReference>
<dbReference type="GO" id="GO:0005576">
    <property type="term" value="C:extracellular region"/>
    <property type="evidence" value="ECO:0007669"/>
    <property type="project" value="UniProtKB-SubCell"/>
</dbReference>
<evidence type="ECO:0000256" key="4">
    <source>
        <dbReference type="SAM" id="MobiDB-lite"/>
    </source>
</evidence>
<dbReference type="Proteomes" id="UP001163046">
    <property type="component" value="Unassembled WGS sequence"/>
</dbReference>
<feature type="compositionally biased region" description="Polar residues" evidence="4">
    <location>
        <begin position="501"/>
        <end position="516"/>
    </location>
</feature>
<evidence type="ECO:0000259" key="5">
    <source>
        <dbReference type="PROSITE" id="PS50189"/>
    </source>
</evidence>
<protein>
    <recommendedName>
        <fullName evidence="5">NTR domain-containing protein</fullName>
    </recommendedName>
</protein>
<evidence type="ECO:0000313" key="6">
    <source>
        <dbReference type="EMBL" id="KAJ7371557.1"/>
    </source>
</evidence>
<name>A0A9W9YY27_9CNID</name>
<keyword evidence="7" id="KW-1185">Reference proteome</keyword>
<evidence type="ECO:0000256" key="2">
    <source>
        <dbReference type="ARBA" id="ARBA00022525"/>
    </source>
</evidence>
<dbReference type="SMART" id="SM00643">
    <property type="entry name" value="C345C"/>
    <property type="match status" value="1"/>
</dbReference>
<accession>A0A9W9YY27</accession>
<dbReference type="Pfam" id="PF01759">
    <property type="entry name" value="NTR"/>
    <property type="match status" value="1"/>
</dbReference>
<reference evidence="6" key="1">
    <citation type="submission" date="2023-01" db="EMBL/GenBank/DDBJ databases">
        <title>Genome assembly of the deep-sea coral Lophelia pertusa.</title>
        <authorList>
            <person name="Herrera S."/>
            <person name="Cordes E."/>
        </authorList>
    </citation>
    <scope>NUCLEOTIDE SEQUENCE</scope>
    <source>
        <strain evidence="6">USNM1676648</strain>
        <tissue evidence="6">Polyp</tissue>
    </source>
</reference>
<gene>
    <name evidence="6" type="ORF">OS493_024899</name>
</gene>
<proteinExistence type="predicted"/>
<keyword evidence="3" id="KW-1015">Disulfide bond</keyword>
<feature type="domain" description="NTR" evidence="5">
    <location>
        <begin position="349"/>
        <end position="467"/>
    </location>
</feature>
<dbReference type="Gene3D" id="2.40.50.120">
    <property type="match status" value="1"/>
</dbReference>
<dbReference type="PROSITE" id="PS50189">
    <property type="entry name" value="NTR"/>
    <property type="match status" value="1"/>
</dbReference>
<dbReference type="InterPro" id="IPR008993">
    <property type="entry name" value="TIMP-like_OB-fold"/>
</dbReference>
<feature type="region of interest" description="Disordered" evidence="4">
    <location>
        <begin position="56"/>
        <end position="142"/>
    </location>
</feature>
<organism evidence="6 7">
    <name type="scientific">Desmophyllum pertusum</name>
    <dbReference type="NCBI Taxonomy" id="174260"/>
    <lineage>
        <taxon>Eukaryota</taxon>
        <taxon>Metazoa</taxon>
        <taxon>Cnidaria</taxon>
        <taxon>Anthozoa</taxon>
        <taxon>Hexacorallia</taxon>
        <taxon>Scleractinia</taxon>
        <taxon>Caryophylliina</taxon>
        <taxon>Caryophylliidae</taxon>
        <taxon>Desmophyllum</taxon>
    </lineage>
</organism>
<comment type="caution">
    <text evidence="6">The sequence shown here is derived from an EMBL/GenBank/DDBJ whole genome shotgun (WGS) entry which is preliminary data.</text>
</comment>
<sequence length="619" mass="68385">MLSPITPQFSSALKVEAMTSLIDSIRTSSSNHEILTLPSLQISAALKVEITTSRKDSMTSSLSKHEILPSPQVSPTPKVDATSSHMDSIGTSSSKHEIPSLLSRAPHVSSAPKVEITPSRRDSLTPLSSSKHGTPLFPSPRVSSTPKVEIIVKSSSKQPMISLLSAPKVKPTTSRTDSLAFSLSKQHMILSVSTFKTTKLPSSHLAEEINTLLRVSSIFKSSKFDQGRHIFTTSPSLQFKSTLRGESSQRFTISSSSLYVPERSTADVSVISERQRPSSLSKRDFSLTLASSEKTYQTNTAIGDTLSISSSPVEAGTSKMVQSSFTPASVEVAAVSTHTSFQEEKPTQCPPCDLSQRLKEKYCYSDYAILVRIRSEAVVNGSQTSHATKIRKILKTNKPMKKKPEIRFNNGSCNCRTDLFVKRDYLVIGNHIPWNGTIVYLEIKRDSFVAEWDGSLEREIEQMEGYCSRNSLIPTPLMSQTAILTTGTSLQLMKTVTTTASLSTPSNMPVETPTSRDWTEASTTEPSVTTSTVEECGSCEILVKRTRAYCTSDFEYLLMGQLGMRAGSTEPIAEISRQSYVEEWRGSMIRRLPGLKKRCFFEYNTNVNTCNKEQCKYYR</sequence>
<dbReference type="InterPro" id="IPR001134">
    <property type="entry name" value="Netrin_domain"/>
</dbReference>
<dbReference type="AlphaFoldDB" id="A0A9W9YY27"/>
<keyword evidence="2" id="KW-0964">Secreted</keyword>